<dbReference type="CDD" id="cd17535">
    <property type="entry name" value="REC_NarL-like"/>
    <property type="match status" value="1"/>
</dbReference>
<dbReference type="PRINTS" id="PR00038">
    <property type="entry name" value="HTHLUXR"/>
</dbReference>
<dbReference type="InterPro" id="IPR011006">
    <property type="entry name" value="CheY-like_superfamily"/>
</dbReference>
<dbReference type="AlphaFoldDB" id="A0A7W7SYW7"/>
<dbReference type="InterPro" id="IPR000792">
    <property type="entry name" value="Tscrpt_reg_LuxR_C"/>
</dbReference>
<evidence type="ECO:0000256" key="3">
    <source>
        <dbReference type="ARBA" id="ARBA00023125"/>
    </source>
</evidence>
<dbReference type="GO" id="GO:0006355">
    <property type="term" value="P:regulation of DNA-templated transcription"/>
    <property type="evidence" value="ECO:0007669"/>
    <property type="project" value="InterPro"/>
</dbReference>
<feature type="domain" description="Response regulatory" evidence="7">
    <location>
        <begin position="5"/>
        <end position="125"/>
    </location>
</feature>
<reference evidence="8 9" key="1">
    <citation type="submission" date="2020-08" db="EMBL/GenBank/DDBJ databases">
        <title>Sequencing the genomes of 1000 actinobacteria strains.</title>
        <authorList>
            <person name="Klenk H.-P."/>
        </authorList>
    </citation>
    <scope>NUCLEOTIDE SEQUENCE [LARGE SCALE GENOMIC DNA]</scope>
    <source>
        <strain evidence="8 9">DSM 45084</strain>
    </source>
</reference>
<comment type="caution">
    <text evidence="8">The sequence shown here is derived from an EMBL/GenBank/DDBJ whole genome shotgun (WGS) entry which is preliminary data.</text>
</comment>
<dbReference type="InterPro" id="IPR001789">
    <property type="entry name" value="Sig_transdc_resp-reg_receiver"/>
</dbReference>
<keyword evidence="9" id="KW-1185">Reference proteome</keyword>
<sequence length="216" mass="23049">MPVTRVVLAEDAGLLRESLVTLLTHFGHRVVAAVGSADELLAAVRADPPDVVVTDVRMPPTFRDEGLRAAITLRGERPGLPVLVLSQHVDAPSLGELLDTGTAGTGYLLKDRVTDGTEFVAAVTEVAAGGTVVDQEVVRRLLTRKRDPLTRLSSREREVLGLMAEGRSNAAIGTELVLADVTVSKHIGSIFTKLGLHADGGEHRRVRAVLAYLRGE</sequence>
<dbReference type="Pfam" id="PF00196">
    <property type="entry name" value="GerE"/>
    <property type="match status" value="1"/>
</dbReference>
<feature type="domain" description="HTH luxR-type" evidence="6">
    <location>
        <begin position="145"/>
        <end position="216"/>
    </location>
</feature>
<dbReference type="InterPro" id="IPR058245">
    <property type="entry name" value="NreC/VraR/RcsB-like_REC"/>
</dbReference>
<evidence type="ECO:0000256" key="4">
    <source>
        <dbReference type="ARBA" id="ARBA00023163"/>
    </source>
</evidence>
<dbReference type="InterPro" id="IPR039420">
    <property type="entry name" value="WalR-like"/>
</dbReference>
<name>A0A7W7SYW7_9PSEU</name>
<evidence type="ECO:0000259" key="7">
    <source>
        <dbReference type="PROSITE" id="PS50110"/>
    </source>
</evidence>
<dbReference type="EMBL" id="JACHJS010000001">
    <property type="protein sequence ID" value="MBB4963400.1"/>
    <property type="molecule type" value="Genomic_DNA"/>
</dbReference>
<dbReference type="PROSITE" id="PS50043">
    <property type="entry name" value="HTH_LUXR_2"/>
    <property type="match status" value="1"/>
</dbReference>
<dbReference type="Proteomes" id="UP000542674">
    <property type="component" value="Unassembled WGS sequence"/>
</dbReference>
<organism evidence="8 9">
    <name type="scientific">Saccharothrix violaceirubra</name>
    <dbReference type="NCBI Taxonomy" id="413306"/>
    <lineage>
        <taxon>Bacteria</taxon>
        <taxon>Bacillati</taxon>
        <taxon>Actinomycetota</taxon>
        <taxon>Actinomycetes</taxon>
        <taxon>Pseudonocardiales</taxon>
        <taxon>Pseudonocardiaceae</taxon>
        <taxon>Saccharothrix</taxon>
    </lineage>
</organism>
<dbReference type="InterPro" id="IPR036388">
    <property type="entry name" value="WH-like_DNA-bd_sf"/>
</dbReference>
<keyword evidence="3 8" id="KW-0238">DNA-binding</keyword>
<dbReference type="Gene3D" id="1.10.10.10">
    <property type="entry name" value="Winged helix-like DNA-binding domain superfamily/Winged helix DNA-binding domain"/>
    <property type="match status" value="1"/>
</dbReference>
<keyword evidence="1 5" id="KW-0597">Phosphoprotein</keyword>
<dbReference type="InterPro" id="IPR016032">
    <property type="entry name" value="Sig_transdc_resp-reg_C-effctor"/>
</dbReference>
<dbReference type="PROSITE" id="PS00622">
    <property type="entry name" value="HTH_LUXR_1"/>
    <property type="match status" value="1"/>
</dbReference>
<keyword evidence="2" id="KW-0805">Transcription regulation</keyword>
<dbReference type="CDD" id="cd06170">
    <property type="entry name" value="LuxR_C_like"/>
    <property type="match status" value="1"/>
</dbReference>
<evidence type="ECO:0000313" key="8">
    <source>
        <dbReference type="EMBL" id="MBB4963400.1"/>
    </source>
</evidence>
<dbReference type="GO" id="GO:0000160">
    <property type="term" value="P:phosphorelay signal transduction system"/>
    <property type="evidence" value="ECO:0007669"/>
    <property type="project" value="InterPro"/>
</dbReference>
<keyword evidence="4" id="KW-0804">Transcription</keyword>
<evidence type="ECO:0000256" key="2">
    <source>
        <dbReference type="ARBA" id="ARBA00023015"/>
    </source>
</evidence>
<evidence type="ECO:0000259" key="6">
    <source>
        <dbReference type="PROSITE" id="PS50043"/>
    </source>
</evidence>
<evidence type="ECO:0000313" key="9">
    <source>
        <dbReference type="Proteomes" id="UP000542674"/>
    </source>
</evidence>
<accession>A0A7W7SYW7</accession>
<dbReference type="PROSITE" id="PS50110">
    <property type="entry name" value="RESPONSE_REGULATORY"/>
    <property type="match status" value="1"/>
</dbReference>
<evidence type="ECO:0000256" key="1">
    <source>
        <dbReference type="ARBA" id="ARBA00022553"/>
    </source>
</evidence>
<dbReference type="PANTHER" id="PTHR43214:SF24">
    <property type="entry name" value="TRANSCRIPTIONAL REGULATORY PROTEIN NARL-RELATED"/>
    <property type="match status" value="1"/>
</dbReference>
<dbReference type="SMART" id="SM00448">
    <property type="entry name" value="REC"/>
    <property type="match status" value="1"/>
</dbReference>
<dbReference type="SUPFAM" id="SSF52172">
    <property type="entry name" value="CheY-like"/>
    <property type="match status" value="1"/>
</dbReference>
<proteinExistence type="predicted"/>
<gene>
    <name evidence="8" type="ORF">F4559_000759</name>
</gene>
<feature type="modified residue" description="4-aspartylphosphate" evidence="5">
    <location>
        <position position="55"/>
    </location>
</feature>
<dbReference type="SUPFAM" id="SSF46894">
    <property type="entry name" value="C-terminal effector domain of the bipartite response regulators"/>
    <property type="match status" value="1"/>
</dbReference>
<protein>
    <submittedName>
        <fullName evidence="8">DNA-binding NarL/FixJ family response regulator</fullName>
    </submittedName>
</protein>
<evidence type="ECO:0000256" key="5">
    <source>
        <dbReference type="PROSITE-ProRule" id="PRU00169"/>
    </source>
</evidence>
<dbReference type="PANTHER" id="PTHR43214">
    <property type="entry name" value="TWO-COMPONENT RESPONSE REGULATOR"/>
    <property type="match status" value="1"/>
</dbReference>
<dbReference type="GO" id="GO:0003677">
    <property type="term" value="F:DNA binding"/>
    <property type="evidence" value="ECO:0007669"/>
    <property type="project" value="UniProtKB-KW"/>
</dbReference>
<dbReference type="SMART" id="SM00421">
    <property type="entry name" value="HTH_LUXR"/>
    <property type="match status" value="1"/>
</dbReference>
<dbReference type="RefSeq" id="WP_184666180.1">
    <property type="nucleotide sequence ID" value="NZ_BAABAI010000036.1"/>
</dbReference>
<dbReference type="Gene3D" id="3.40.50.2300">
    <property type="match status" value="1"/>
</dbReference>
<dbReference type="Pfam" id="PF00072">
    <property type="entry name" value="Response_reg"/>
    <property type="match status" value="1"/>
</dbReference>